<reference evidence="2 3" key="1">
    <citation type="submission" date="2017-03" db="EMBL/GenBank/DDBJ databases">
        <title>Genomes of endolithic fungi from Antarctica.</title>
        <authorList>
            <person name="Coleine C."/>
            <person name="Masonjones S."/>
            <person name="Stajich J.E."/>
        </authorList>
    </citation>
    <scope>NUCLEOTIDE SEQUENCE [LARGE SCALE GENOMIC DNA]</scope>
    <source>
        <strain evidence="2 3">CCFEE 5311</strain>
    </source>
</reference>
<comment type="caution">
    <text evidence="2">The sequence shown here is derived from an EMBL/GenBank/DDBJ whole genome shotgun (WGS) entry which is preliminary data.</text>
</comment>
<evidence type="ECO:0000313" key="3">
    <source>
        <dbReference type="Proteomes" id="UP000310066"/>
    </source>
</evidence>
<feature type="region of interest" description="Disordered" evidence="1">
    <location>
        <begin position="295"/>
        <end position="336"/>
    </location>
</feature>
<evidence type="ECO:0000313" key="2">
    <source>
        <dbReference type="EMBL" id="TKA26419.1"/>
    </source>
</evidence>
<name>A0A4V5N4M7_9PEZI</name>
<gene>
    <name evidence="2" type="ORF">B0A54_17175</name>
</gene>
<dbReference type="OrthoDB" id="3820563at2759"/>
<dbReference type="AlphaFoldDB" id="A0A4V5N4M7"/>
<sequence length="336" mass="38308">METTLMIRDAEQLLAQIERLLIIKGHLFVTHEPQRWQTTTSPRTRIDLPPSLALFPNTELEQSLRDHDEEVASLKACIDAHTPDTRAVAHASLSAEYSSLHATRQVPGYAKLDLYQKLIVLRREPDREQQTHGDLIFIAIMDISTSGLPHRQQEYRVSPAASWFRVREILEYATQRWRSFDTWYPERLGPDTRECDPRWTYQLGGDAMKKVVWALSTEEDYARLRVRMRKEGTLSVILWPEGLWDESVRTRAKAGENLREDVQDGELEMEDWATWGPIDGLSIDGDGHVDLIGTDVAEGTEMDSERLSGRKNAPAKSLKPQGRKENGSESPPPSLV</sequence>
<protein>
    <submittedName>
        <fullName evidence="2">Uncharacterized protein</fullName>
    </submittedName>
</protein>
<organism evidence="2 3">
    <name type="scientific">Friedmanniomyces endolithicus</name>
    <dbReference type="NCBI Taxonomy" id="329885"/>
    <lineage>
        <taxon>Eukaryota</taxon>
        <taxon>Fungi</taxon>
        <taxon>Dikarya</taxon>
        <taxon>Ascomycota</taxon>
        <taxon>Pezizomycotina</taxon>
        <taxon>Dothideomycetes</taxon>
        <taxon>Dothideomycetidae</taxon>
        <taxon>Mycosphaerellales</taxon>
        <taxon>Teratosphaeriaceae</taxon>
        <taxon>Friedmanniomyces</taxon>
    </lineage>
</organism>
<evidence type="ECO:0000256" key="1">
    <source>
        <dbReference type="SAM" id="MobiDB-lite"/>
    </source>
</evidence>
<accession>A0A4V5N4M7</accession>
<dbReference type="Proteomes" id="UP000310066">
    <property type="component" value="Unassembled WGS sequence"/>
</dbReference>
<dbReference type="EMBL" id="NAJP01000139">
    <property type="protein sequence ID" value="TKA26419.1"/>
    <property type="molecule type" value="Genomic_DNA"/>
</dbReference>
<proteinExistence type="predicted"/>